<dbReference type="EC" id="3.1.1.11" evidence="3"/>
<keyword evidence="8" id="KW-1185">Reference proteome</keyword>
<dbReference type="PANTHER" id="PTHR31321">
    <property type="entry name" value="ACYL-COA THIOESTER HYDROLASE YBHC-RELATED"/>
    <property type="match status" value="1"/>
</dbReference>
<dbReference type="GO" id="GO:0030599">
    <property type="term" value="F:pectinesterase activity"/>
    <property type="evidence" value="ECO:0007669"/>
    <property type="project" value="UniProtKB-EC"/>
</dbReference>
<keyword evidence="5" id="KW-0063">Aspartyl esterase</keyword>
<name>A0AAN8VVW8_9MAGN</name>
<proteinExistence type="inferred from homology"/>
<dbReference type="Gene3D" id="2.160.20.10">
    <property type="entry name" value="Single-stranded right-handed beta-helix, Pectin lyase-like"/>
    <property type="match status" value="1"/>
</dbReference>
<feature type="non-terminal residue" evidence="7">
    <location>
        <position position="1"/>
    </location>
</feature>
<dbReference type="Pfam" id="PF01095">
    <property type="entry name" value="Pectinesterase"/>
    <property type="match status" value="1"/>
</dbReference>
<sequence>IDWFGVHSASVAVESDYFMAVNIAIERTEIHSMANHLGVITAQARERDDDASGFIFAHCKVTGDAAAATTLPGREWRKRAKVMYAYTYMSSVINSKGCLMDRTSVVTRLSIMESMHARHGPRSKLFWQGQICKRIGKSRGNTFLDHVFYRWHQPASPSSQVPTLNEHF</sequence>
<dbReference type="GO" id="GO:0042545">
    <property type="term" value="P:cell wall modification"/>
    <property type="evidence" value="ECO:0007669"/>
    <property type="project" value="InterPro"/>
</dbReference>
<feature type="domain" description="Pectinesterase catalytic" evidence="6">
    <location>
        <begin position="32"/>
        <end position="100"/>
    </location>
</feature>
<dbReference type="InterPro" id="IPR012334">
    <property type="entry name" value="Pectin_lyas_fold"/>
</dbReference>
<dbReference type="Proteomes" id="UP001370490">
    <property type="component" value="Unassembled WGS sequence"/>
</dbReference>
<keyword evidence="4" id="KW-0378">Hydrolase</keyword>
<evidence type="ECO:0000259" key="6">
    <source>
        <dbReference type="Pfam" id="PF01095"/>
    </source>
</evidence>
<dbReference type="InterPro" id="IPR000070">
    <property type="entry name" value="Pectinesterase_cat"/>
</dbReference>
<protein>
    <recommendedName>
        <fullName evidence="3">pectinesterase</fullName>
        <ecNumber evidence="3">3.1.1.11</ecNumber>
    </recommendedName>
</protein>
<accession>A0AAN8VVW8</accession>
<gene>
    <name evidence="7" type="ORF">RJ641_026617</name>
</gene>
<comment type="similarity">
    <text evidence="2">Belongs to the pectinesterase family.</text>
</comment>
<evidence type="ECO:0000256" key="3">
    <source>
        <dbReference type="ARBA" id="ARBA00013229"/>
    </source>
</evidence>
<dbReference type="AlphaFoldDB" id="A0AAN8VVW8"/>
<comment type="caution">
    <text evidence="7">The sequence shown here is derived from an EMBL/GenBank/DDBJ whole genome shotgun (WGS) entry which is preliminary data.</text>
</comment>
<evidence type="ECO:0000256" key="1">
    <source>
        <dbReference type="ARBA" id="ARBA00005184"/>
    </source>
</evidence>
<evidence type="ECO:0000256" key="5">
    <source>
        <dbReference type="ARBA" id="ARBA00023085"/>
    </source>
</evidence>
<evidence type="ECO:0000313" key="8">
    <source>
        <dbReference type="Proteomes" id="UP001370490"/>
    </source>
</evidence>
<organism evidence="7 8">
    <name type="scientific">Dillenia turbinata</name>
    <dbReference type="NCBI Taxonomy" id="194707"/>
    <lineage>
        <taxon>Eukaryota</taxon>
        <taxon>Viridiplantae</taxon>
        <taxon>Streptophyta</taxon>
        <taxon>Embryophyta</taxon>
        <taxon>Tracheophyta</taxon>
        <taxon>Spermatophyta</taxon>
        <taxon>Magnoliopsida</taxon>
        <taxon>eudicotyledons</taxon>
        <taxon>Gunneridae</taxon>
        <taxon>Pentapetalae</taxon>
        <taxon>Dilleniales</taxon>
        <taxon>Dilleniaceae</taxon>
        <taxon>Dillenia</taxon>
    </lineage>
</organism>
<evidence type="ECO:0000256" key="2">
    <source>
        <dbReference type="ARBA" id="ARBA00008891"/>
    </source>
</evidence>
<dbReference type="SUPFAM" id="SSF51126">
    <property type="entry name" value="Pectin lyase-like"/>
    <property type="match status" value="1"/>
</dbReference>
<dbReference type="InterPro" id="IPR011050">
    <property type="entry name" value="Pectin_lyase_fold/virulence"/>
</dbReference>
<dbReference type="GO" id="GO:0045490">
    <property type="term" value="P:pectin catabolic process"/>
    <property type="evidence" value="ECO:0007669"/>
    <property type="project" value="TreeGrafter"/>
</dbReference>
<dbReference type="PANTHER" id="PTHR31321:SF126">
    <property type="entry name" value="PECTINESTERASE"/>
    <property type="match status" value="1"/>
</dbReference>
<dbReference type="EMBL" id="JBAMMX010000004">
    <property type="protein sequence ID" value="KAK6941240.1"/>
    <property type="molecule type" value="Genomic_DNA"/>
</dbReference>
<comment type="pathway">
    <text evidence="1">Glycan metabolism; pectin degradation; 2-dehydro-3-deoxy-D-gluconate from pectin: step 1/5.</text>
</comment>
<reference evidence="7 8" key="1">
    <citation type="submission" date="2023-12" db="EMBL/GenBank/DDBJ databases">
        <title>A high-quality genome assembly for Dillenia turbinata (Dilleniales).</title>
        <authorList>
            <person name="Chanderbali A."/>
        </authorList>
    </citation>
    <scope>NUCLEOTIDE SEQUENCE [LARGE SCALE GENOMIC DNA]</scope>
    <source>
        <strain evidence="7">LSX21</strain>
        <tissue evidence="7">Leaf</tissue>
    </source>
</reference>
<evidence type="ECO:0000256" key="4">
    <source>
        <dbReference type="ARBA" id="ARBA00022801"/>
    </source>
</evidence>
<evidence type="ECO:0000313" key="7">
    <source>
        <dbReference type="EMBL" id="KAK6941240.1"/>
    </source>
</evidence>